<feature type="compositionally biased region" description="Basic and acidic residues" evidence="1">
    <location>
        <begin position="15"/>
        <end position="29"/>
    </location>
</feature>
<feature type="domain" description="RRXRR" evidence="2">
    <location>
        <begin position="30"/>
        <end position="74"/>
    </location>
</feature>
<dbReference type="InterPro" id="IPR025938">
    <property type="entry name" value="RRXRR_dom"/>
</dbReference>
<gene>
    <name evidence="3" type="ORF">A1353_23380</name>
</gene>
<evidence type="ECO:0000259" key="2">
    <source>
        <dbReference type="Pfam" id="PF14239"/>
    </source>
</evidence>
<evidence type="ECO:0000256" key="1">
    <source>
        <dbReference type="SAM" id="MobiDB-lite"/>
    </source>
</evidence>
<comment type="caution">
    <text evidence="3">The sequence shown here is derived from an EMBL/GenBank/DDBJ whole genome shotgun (WGS) entry which is preliminary data.</text>
</comment>
<sequence>MTTNTGPHTPSELATGDRRNPEHTTDHTVRVQAADGTPLNPCHPARARELLRQKRAIRVNRHPYTIRLLHAHQAVAMSVLYSEEVSK</sequence>
<reference evidence="3 4" key="1">
    <citation type="submission" date="2016-03" db="EMBL/GenBank/DDBJ databases">
        <authorList>
            <person name="Ploux O."/>
        </authorList>
    </citation>
    <scope>NUCLEOTIDE SEQUENCE [LARGE SCALE GENOMIC DNA]</scope>
    <source>
        <strain evidence="3 4">R-45371</strain>
    </source>
</reference>
<dbReference type="EMBL" id="LUUH01000104">
    <property type="protein sequence ID" value="OAH97063.1"/>
    <property type="molecule type" value="Genomic_DNA"/>
</dbReference>
<feature type="region of interest" description="Disordered" evidence="1">
    <location>
        <begin position="1"/>
        <end position="42"/>
    </location>
</feature>
<evidence type="ECO:0000313" key="4">
    <source>
        <dbReference type="Proteomes" id="UP000077763"/>
    </source>
</evidence>
<dbReference type="Pfam" id="PF14239">
    <property type="entry name" value="RRXRR"/>
    <property type="match status" value="1"/>
</dbReference>
<proteinExistence type="predicted"/>
<name>A0A177LUW6_METMH</name>
<evidence type="ECO:0000313" key="3">
    <source>
        <dbReference type="EMBL" id="OAH97063.1"/>
    </source>
</evidence>
<organism evidence="3 4">
    <name type="scientific">Methylomonas methanica</name>
    <dbReference type="NCBI Taxonomy" id="421"/>
    <lineage>
        <taxon>Bacteria</taxon>
        <taxon>Pseudomonadati</taxon>
        <taxon>Pseudomonadota</taxon>
        <taxon>Gammaproteobacteria</taxon>
        <taxon>Methylococcales</taxon>
        <taxon>Methylococcaceae</taxon>
        <taxon>Methylomonas</taxon>
    </lineage>
</organism>
<dbReference type="AlphaFoldDB" id="A0A177LUW6"/>
<dbReference type="Proteomes" id="UP000077763">
    <property type="component" value="Unassembled WGS sequence"/>
</dbReference>
<accession>A0A177LUW6</accession>
<protein>
    <recommendedName>
        <fullName evidence="2">RRXRR domain-containing protein</fullName>
    </recommendedName>
</protein>
<dbReference type="RefSeq" id="WP_064038692.1">
    <property type="nucleotide sequence ID" value="NZ_LUUH01000104.1"/>
</dbReference>